<comment type="caution">
    <text evidence="5">The sequence shown here is derived from an EMBL/GenBank/DDBJ whole genome shotgun (WGS) entry which is preliminary data.</text>
</comment>
<dbReference type="InterPro" id="IPR000742">
    <property type="entry name" value="EGF"/>
</dbReference>
<evidence type="ECO:0000313" key="6">
    <source>
        <dbReference type="Proteomes" id="UP000683360"/>
    </source>
</evidence>
<dbReference type="EMBL" id="CAJPWZ010001922">
    <property type="protein sequence ID" value="CAG2226668.1"/>
    <property type="molecule type" value="Genomic_DNA"/>
</dbReference>
<protein>
    <recommendedName>
        <fullName evidence="3 4">EGF-like domain-containing protein</fullName>
    </recommendedName>
</protein>
<keyword evidence="1" id="KW-0325">Glycoprotein</keyword>
<feature type="domain" description="EGF-like" evidence="3 4">
    <location>
        <begin position="104"/>
        <end position="115"/>
    </location>
</feature>
<evidence type="ECO:0000259" key="3">
    <source>
        <dbReference type="PROSITE" id="PS00022"/>
    </source>
</evidence>
<dbReference type="Proteomes" id="UP000683360">
    <property type="component" value="Unassembled WGS sequence"/>
</dbReference>
<evidence type="ECO:0000259" key="4">
    <source>
        <dbReference type="PROSITE" id="PS01186"/>
    </source>
</evidence>
<dbReference type="PROSITE" id="PS01186">
    <property type="entry name" value="EGF_2"/>
    <property type="match status" value="1"/>
</dbReference>
<gene>
    <name evidence="5" type="ORF">MEDL_39712</name>
</gene>
<dbReference type="CDD" id="cd00054">
    <property type="entry name" value="EGF_CA"/>
    <property type="match status" value="1"/>
</dbReference>
<keyword evidence="2" id="KW-0812">Transmembrane</keyword>
<evidence type="ECO:0000256" key="2">
    <source>
        <dbReference type="SAM" id="Phobius"/>
    </source>
</evidence>
<keyword evidence="2" id="KW-1133">Transmembrane helix</keyword>
<dbReference type="Pfam" id="PF23106">
    <property type="entry name" value="EGF_Teneurin"/>
    <property type="match status" value="1"/>
</dbReference>
<dbReference type="AlphaFoldDB" id="A0A8S3T034"/>
<keyword evidence="6" id="KW-1185">Reference proteome</keyword>
<dbReference type="OrthoDB" id="6126170at2759"/>
<keyword evidence="2" id="KW-0472">Membrane</keyword>
<proteinExistence type="predicted"/>
<dbReference type="FunFam" id="2.10.25.10:FF:000001">
    <property type="entry name" value="Tenascin C"/>
    <property type="match status" value="1"/>
</dbReference>
<name>A0A8S3T034_MYTED</name>
<dbReference type="Gene3D" id="2.60.120.260">
    <property type="entry name" value="Galactose-binding domain-like"/>
    <property type="match status" value="1"/>
</dbReference>
<dbReference type="PROSITE" id="PS00022">
    <property type="entry name" value="EGF_1"/>
    <property type="match status" value="1"/>
</dbReference>
<accession>A0A8S3T034</accession>
<feature type="transmembrane region" description="Helical" evidence="2">
    <location>
        <begin position="150"/>
        <end position="172"/>
    </location>
</feature>
<reference evidence="5" key="1">
    <citation type="submission" date="2021-03" db="EMBL/GenBank/DDBJ databases">
        <authorList>
            <person name="Bekaert M."/>
        </authorList>
    </citation>
    <scope>NUCLEOTIDE SEQUENCE</scope>
</reference>
<evidence type="ECO:0000256" key="1">
    <source>
        <dbReference type="ARBA" id="ARBA00023180"/>
    </source>
</evidence>
<organism evidence="5 6">
    <name type="scientific">Mytilus edulis</name>
    <name type="common">Blue mussel</name>
    <dbReference type="NCBI Taxonomy" id="6550"/>
    <lineage>
        <taxon>Eukaryota</taxon>
        <taxon>Metazoa</taxon>
        <taxon>Spiralia</taxon>
        <taxon>Lophotrochozoa</taxon>
        <taxon>Mollusca</taxon>
        <taxon>Bivalvia</taxon>
        <taxon>Autobranchia</taxon>
        <taxon>Pteriomorphia</taxon>
        <taxon>Mytilida</taxon>
        <taxon>Mytiloidea</taxon>
        <taxon>Mytilidae</taxon>
        <taxon>Mytilinae</taxon>
        <taxon>Mytilus</taxon>
    </lineage>
</organism>
<evidence type="ECO:0000313" key="5">
    <source>
        <dbReference type="EMBL" id="CAG2226668.1"/>
    </source>
</evidence>
<sequence>MGGLKKKPIKLALNALRSQSLQIFQMYQGYPIMITSSLITAGTTFIEDTVGAVQTKAIMELSRNQTLLITKTDNNGTQSILDYVKSLLCPNNCSGNGTCVSGVCSCNNGYTGDDCLEEMSKPPLNIEIPGDGLCGTRTRAYIVKNPSNTLYVIIGTSCAVLLLAIIAIIIYLKVRNAKSSETRSVTRVLKNQLPTGKMFLWKKNPFQASVQSPIIKDFLKSDQWYIWTLVLNSL</sequence>